<gene>
    <name evidence="12" type="ORF">IQ266_09440</name>
</gene>
<dbReference type="AlphaFoldDB" id="A0A928VPY5"/>
<evidence type="ECO:0000313" key="13">
    <source>
        <dbReference type="Proteomes" id="UP000625316"/>
    </source>
</evidence>
<comment type="similarity">
    <text evidence="8">Belongs to the bacterial reverse transcriptase family.</text>
</comment>
<keyword evidence="4" id="KW-0479">Metal-binding</keyword>
<evidence type="ECO:0000256" key="6">
    <source>
        <dbReference type="ARBA" id="ARBA00022918"/>
    </source>
</evidence>
<dbReference type="Pfam" id="PF00078">
    <property type="entry name" value="RVT_1"/>
    <property type="match status" value="1"/>
</dbReference>
<accession>A0A928VPY5</accession>
<dbReference type="EMBL" id="JADEXQ010000025">
    <property type="protein sequence ID" value="MBE9029949.1"/>
    <property type="molecule type" value="Genomic_DNA"/>
</dbReference>
<dbReference type="SUPFAM" id="SSF56672">
    <property type="entry name" value="DNA/RNA polymerases"/>
    <property type="match status" value="1"/>
</dbReference>
<evidence type="ECO:0000256" key="9">
    <source>
        <dbReference type="ARBA" id="ARBA00048173"/>
    </source>
</evidence>
<dbReference type="Gene3D" id="3.30.70.270">
    <property type="match status" value="1"/>
</dbReference>
<dbReference type="PANTHER" id="PTHR34047">
    <property type="entry name" value="NUCLEAR INTRON MATURASE 1, MITOCHONDRIAL-RELATED"/>
    <property type="match status" value="1"/>
</dbReference>
<dbReference type="GO" id="GO:0003964">
    <property type="term" value="F:RNA-directed DNA polymerase activity"/>
    <property type="evidence" value="ECO:0007669"/>
    <property type="project" value="UniProtKB-KW"/>
</dbReference>
<keyword evidence="10" id="KW-0175">Coiled coil</keyword>
<dbReference type="GO" id="GO:0051607">
    <property type="term" value="P:defense response to virus"/>
    <property type="evidence" value="ECO:0007669"/>
    <property type="project" value="UniProtKB-KW"/>
</dbReference>
<evidence type="ECO:0000256" key="4">
    <source>
        <dbReference type="ARBA" id="ARBA00022723"/>
    </source>
</evidence>
<reference evidence="12" key="1">
    <citation type="submission" date="2020-10" db="EMBL/GenBank/DDBJ databases">
        <authorList>
            <person name="Castelo-Branco R."/>
            <person name="Eusebio N."/>
            <person name="Adriana R."/>
            <person name="Vieira A."/>
            <person name="Brugerolle De Fraissinette N."/>
            <person name="Rezende De Castro R."/>
            <person name="Schneider M.P."/>
            <person name="Vasconcelos V."/>
            <person name="Leao P.N."/>
        </authorList>
    </citation>
    <scope>NUCLEOTIDE SEQUENCE</scope>
    <source>
        <strain evidence="12">LEGE 11480</strain>
    </source>
</reference>
<dbReference type="EC" id="2.7.7.49" evidence="1"/>
<dbReference type="InterPro" id="IPR000123">
    <property type="entry name" value="Reverse_transcriptase_msDNA"/>
</dbReference>
<evidence type="ECO:0000256" key="8">
    <source>
        <dbReference type="ARBA" id="ARBA00034120"/>
    </source>
</evidence>
<dbReference type="InterPro" id="IPR051083">
    <property type="entry name" value="GrpII_Intron_Splice-Mob/Def"/>
</dbReference>
<dbReference type="GO" id="GO:0046872">
    <property type="term" value="F:metal ion binding"/>
    <property type="evidence" value="ECO:0007669"/>
    <property type="project" value="UniProtKB-KW"/>
</dbReference>
<proteinExistence type="inferred from homology"/>
<evidence type="ECO:0000256" key="1">
    <source>
        <dbReference type="ARBA" id="ARBA00012493"/>
    </source>
</evidence>
<dbReference type="Proteomes" id="UP000625316">
    <property type="component" value="Unassembled WGS sequence"/>
</dbReference>
<dbReference type="InterPro" id="IPR043502">
    <property type="entry name" value="DNA/RNA_pol_sf"/>
</dbReference>
<dbReference type="InterPro" id="IPR043128">
    <property type="entry name" value="Rev_trsase/Diguanyl_cyclase"/>
</dbReference>
<dbReference type="CDD" id="cd03487">
    <property type="entry name" value="RT_Bac_retron_II"/>
    <property type="match status" value="1"/>
</dbReference>
<comment type="caution">
    <text evidence="12">The sequence shown here is derived from an EMBL/GenBank/DDBJ whole genome shotgun (WGS) entry which is preliminary data.</text>
</comment>
<keyword evidence="2" id="KW-0808">Transferase</keyword>
<evidence type="ECO:0000256" key="5">
    <source>
        <dbReference type="ARBA" id="ARBA00022842"/>
    </source>
</evidence>
<evidence type="ECO:0000256" key="10">
    <source>
        <dbReference type="SAM" id="Coils"/>
    </source>
</evidence>
<sequence length="475" mass="54229">MNQQPQTRQALYDRIRQSSKDEVILTEMIRLGFWPSSGELPNDPAEEIQRQGEIQRELSELRAENRKLNDEKALKKRLLKERLVASLQKRQETKARREQERQERAAAWKARQAQDITYLGEGVSSGLNHVECDVERLQRHNLPELGTAAAIAAAMGISVGELRWLAFSRRTSQVSHYIRFRIPKKTGGERLISAPAPRLKKAQYWIEANILQLIEIHDAAHGFCRQRSIVTNAQPHVGADIVTNLDLQDFFPSVSYRRVKGMFRALGYSEAAATIFALICTEPEVEMVELDGRTYYVAQSDRRLPQGAPTSPSITNILCHRLDRRLTGLAQEFDYAYTRYADDLTFSASGAATEQVGRLLRQVTQIVSHEGFQVHPQKTRVLRKSRQQEVTGIVVNDKLNVDRKTLKRFRATLYQIEQDGLAGKVWGHSADLMGAIEGFANYVYMVNPDKGSHFLAQIKRIKQKHRPKRHQPRKS</sequence>
<dbReference type="RefSeq" id="WP_264324775.1">
    <property type="nucleotide sequence ID" value="NZ_JADEXQ010000025.1"/>
</dbReference>
<feature type="coiled-coil region" evidence="10">
    <location>
        <begin position="51"/>
        <end position="103"/>
    </location>
</feature>
<dbReference type="GO" id="GO:0003723">
    <property type="term" value="F:RNA binding"/>
    <property type="evidence" value="ECO:0007669"/>
    <property type="project" value="InterPro"/>
</dbReference>
<dbReference type="InterPro" id="IPR000477">
    <property type="entry name" value="RT_dom"/>
</dbReference>
<evidence type="ECO:0000313" key="12">
    <source>
        <dbReference type="EMBL" id="MBE9029949.1"/>
    </source>
</evidence>
<organism evidence="12 13">
    <name type="scientific">Romeriopsis navalis LEGE 11480</name>
    <dbReference type="NCBI Taxonomy" id="2777977"/>
    <lineage>
        <taxon>Bacteria</taxon>
        <taxon>Bacillati</taxon>
        <taxon>Cyanobacteriota</taxon>
        <taxon>Cyanophyceae</taxon>
        <taxon>Leptolyngbyales</taxon>
        <taxon>Leptolyngbyaceae</taxon>
        <taxon>Romeriopsis</taxon>
        <taxon>Romeriopsis navalis</taxon>
    </lineage>
</organism>
<keyword evidence="3" id="KW-0548">Nucleotidyltransferase</keyword>
<keyword evidence="7" id="KW-0051">Antiviral defense</keyword>
<protein>
    <recommendedName>
        <fullName evidence="1">RNA-directed DNA polymerase</fullName>
        <ecNumber evidence="1">2.7.7.49</ecNumber>
    </recommendedName>
</protein>
<evidence type="ECO:0000256" key="2">
    <source>
        <dbReference type="ARBA" id="ARBA00022679"/>
    </source>
</evidence>
<comment type="catalytic activity">
    <reaction evidence="9">
        <text>DNA(n) + a 2'-deoxyribonucleoside 5'-triphosphate = DNA(n+1) + diphosphate</text>
        <dbReference type="Rhea" id="RHEA:22508"/>
        <dbReference type="Rhea" id="RHEA-COMP:17339"/>
        <dbReference type="Rhea" id="RHEA-COMP:17340"/>
        <dbReference type="ChEBI" id="CHEBI:33019"/>
        <dbReference type="ChEBI" id="CHEBI:61560"/>
        <dbReference type="ChEBI" id="CHEBI:173112"/>
        <dbReference type="EC" id="2.7.7.49"/>
    </reaction>
</comment>
<feature type="domain" description="Reverse transcriptase" evidence="11">
    <location>
        <begin position="163"/>
        <end position="395"/>
    </location>
</feature>
<keyword evidence="5" id="KW-0460">Magnesium</keyword>
<evidence type="ECO:0000259" key="11">
    <source>
        <dbReference type="PROSITE" id="PS50878"/>
    </source>
</evidence>
<name>A0A928VPY5_9CYAN</name>
<keyword evidence="6 12" id="KW-0695">RNA-directed DNA polymerase</keyword>
<keyword evidence="13" id="KW-1185">Reference proteome</keyword>
<evidence type="ECO:0000256" key="3">
    <source>
        <dbReference type="ARBA" id="ARBA00022695"/>
    </source>
</evidence>
<evidence type="ECO:0000256" key="7">
    <source>
        <dbReference type="ARBA" id="ARBA00023118"/>
    </source>
</evidence>
<dbReference type="PRINTS" id="PR00866">
    <property type="entry name" value="RNADNAPOLMS"/>
</dbReference>
<dbReference type="PROSITE" id="PS50878">
    <property type="entry name" value="RT_POL"/>
    <property type="match status" value="1"/>
</dbReference>
<dbReference type="PANTHER" id="PTHR34047:SF7">
    <property type="entry name" value="RNA-DIRECTED DNA POLYMERASE"/>
    <property type="match status" value="1"/>
</dbReference>